<name>A0ABQ5IY63_9ASTR</name>
<gene>
    <name evidence="2" type="ORF">Tco_1114222</name>
</gene>
<dbReference type="EMBL" id="BQNB010021195">
    <property type="protein sequence ID" value="GJU03884.1"/>
    <property type="molecule type" value="Genomic_DNA"/>
</dbReference>
<dbReference type="GO" id="GO:0003964">
    <property type="term" value="F:RNA-directed DNA polymerase activity"/>
    <property type="evidence" value="ECO:0007669"/>
    <property type="project" value="UniProtKB-KW"/>
</dbReference>
<dbReference type="PROSITE" id="PS50994">
    <property type="entry name" value="INTEGRASE"/>
    <property type="match status" value="1"/>
</dbReference>
<reference evidence="2" key="2">
    <citation type="submission" date="2022-01" db="EMBL/GenBank/DDBJ databases">
        <authorList>
            <person name="Yamashiro T."/>
            <person name="Shiraishi A."/>
            <person name="Satake H."/>
            <person name="Nakayama K."/>
        </authorList>
    </citation>
    <scope>NUCLEOTIDE SEQUENCE</scope>
</reference>
<dbReference type="SUPFAM" id="SSF53098">
    <property type="entry name" value="Ribonuclease H-like"/>
    <property type="match status" value="1"/>
</dbReference>
<feature type="domain" description="Integrase catalytic" evidence="1">
    <location>
        <begin position="31"/>
        <end position="194"/>
    </location>
</feature>
<dbReference type="Proteomes" id="UP001151760">
    <property type="component" value="Unassembled WGS sequence"/>
</dbReference>
<dbReference type="InterPro" id="IPR012337">
    <property type="entry name" value="RNaseH-like_sf"/>
</dbReference>
<reference evidence="2" key="1">
    <citation type="journal article" date="2022" name="Int. J. Mol. Sci.">
        <title>Draft Genome of Tanacetum Coccineum: Genomic Comparison of Closely Related Tanacetum-Family Plants.</title>
        <authorList>
            <person name="Yamashiro T."/>
            <person name="Shiraishi A."/>
            <person name="Nakayama K."/>
            <person name="Satake H."/>
        </authorList>
    </citation>
    <scope>NUCLEOTIDE SEQUENCE</scope>
</reference>
<keyword evidence="2" id="KW-0808">Transferase</keyword>
<accession>A0ABQ5IY63</accession>
<dbReference type="PANTHER" id="PTHR45835">
    <property type="entry name" value="YALI0A06105P"/>
    <property type="match status" value="1"/>
</dbReference>
<keyword evidence="2" id="KW-0548">Nucleotidyltransferase</keyword>
<sequence length="235" mass="27051">MKKDIAIYVSRCLTCLKVKAEHQRPSGLLQQPEIPKWKWEMIAVDFLTKLPRTSSGHDTIWVIVDRLTKSAHFLPMREDYKMDRLARLYLNEIVARHGVPISIISNRDSCFTSRFWQTMQEALGTKLDMSTAYHPQTDGQSEHTIQTLEDMLRACILDFGGSWDVHLSLVEFSYNNSYHSSVRCASFEALYGRKCPSPIMWAEVGEGQLIGLELVQETTENISQIKDRLKVARDR</sequence>
<comment type="caution">
    <text evidence="2">The sequence shown here is derived from an EMBL/GenBank/DDBJ whole genome shotgun (WGS) entry which is preliminary data.</text>
</comment>
<keyword evidence="2" id="KW-0695">RNA-directed DNA polymerase</keyword>
<dbReference type="InterPro" id="IPR001584">
    <property type="entry name" value="Integrase_cat-core"/>
</dbReference>
<organism evidence="2 3">
    <name type="scientific">Tanacetum coccineum</name>
    <dbReference type="NCBI Taxonomy" id="301880"/>
    <lineage>
        <taxon>Eukaryota</taxon>
        <taxon>Viridiplantae</taxon>
        <taxon>Streptophyta</taxon>
        <taxon>Embryophyta</taxon>
        <taxon>Tracheophyta</taxon>
        <taxon>Spermatophyta</taxon>
        <taxon>Magnoliopsida</taxon>
        <taxon>eudicotyledons</taxon>
        <taxon>Gunneridae</taxon>
        <taxon>Pentapetalae</taxon>
        <taxon>asterids</taxon>
        <taxon>campanulids</taxon>
        <taxon>Asterales</taxon>
        <taxon>Asteraceae</taxon>
        <taxon>Asteroideae</taxon>
        <taxon>Anthemideae</taxon>
        <taxon>Anthemidinae</taxon>
        <taxon>Tanacetum</taxon>
    </lineage>
</organism>
<dbReference type="InterPro" id="IPR036397">
    <property type="entry name" value="RNaseH_sf"/>
</dbReference>
<proteinExistence type="predicted"/>
<dbReference type="PANTHER" id="PTHR45835:SF99">
    <property type="entry name" value="CHROMO DOMAIN-CONTAINING PROTEIN-RELATED"/>
    <property type="match status" value="1"/>
</dbReference>
<dbReference type="Gene3D" id="3.30.420.10">
    <property type="entry name" value="Ribonuclease H-like superfamily/Ribonuclease H"/>
    <property type="match status" value="1"/>
</dbReference>
<evidence type="ECO:0000259" key="1">
    <source>
        <dbReference type="PROSITE" id="PS50994"/>
    </source>
</evidence>
<protein>
    <submittedName>
        <fullName evidence="2">Reverse transcriptase domain-containing protein</fullName>
    </submittedName>
</protein>
<keyword evidence="3" id="KW-1185">Reference proteome</keyword>
<evidence type="ECO:0000313" key="3">
    <source>
        <dbReference type="Proteomes" id="UP001151760"/>
    </source>
</evidence>
<evidence type="ECO:0000313" key="2">
    <source>
        <dbReference type="EMBL" id="GJU03884.1"/>
    </source>
</evidence>